<dbReference type="AlphaFoldDB" id="A0A6C0BJP4"/>
<evidence type="ECO:0000313" key="1">
    <source>
        <dbReference type="EMBL" id="QHS92396.1"/>
    </source>
</evidence>
<dbReference type="EMBL" id="MN739178">
    <property type="protein sequence ID" value="QHS92396.1"/>
    <property type="molecule type" value="Genomic_DNA"/>
</dbReference>
<proteinExistence type="predicted"/>
<reference evidence="1" key="1">
    <citation type="journal article" date="2020" name="Nature">
        <title>Giant virus diversity and host interactions through global metagenomics.</title>
        <authorList>
            <person name="Schulz F."/>
            <person name="Roux S."/>
            <person name="Paez-Espino D."/>
            <person name="Jungbluth S."/>
            <person name="Walsh D.A."/>
            <person name="Denef V.J."/>
            <person name="McMahon K.D."/>
            <person name="Konstantinidis K.T."/>
            <person name="Eloe-Fadrosh E.A."/>
            <person name="Kyrpides N.C."/>
            <person name="Woyke T."/>
        </authorList>
    </citation>
    <scope>NUCLEOTIDE SEQUENCE</scope>
    <source>
        <strain evidence="1">GVMAG-M-3300014204-73</strain>
    </source>
</reference>
<protein>
    <submittedName>
        <fullName evidence="1">Uncharacterized protein</fullName>
    </submittedName>
</protein>
<name>A0A6C0BJP4_9ZZZZ</name>
<sequence>MGFNGFICDNCGCLVDFSGSGEAGSCAACGQLDLNNDGCCYCLQCCLQMDRVAPFARCDQCSEFLCHDCYQGSHVCPDCE</sequence>
<organism evidence="1">
    <name type="scientific">viral metagenome</name>
    <dbReference type="NCBI Taxonomy" id="1070528"/>
    <lineage>
        <taxon>unclassified sequences</taxon>
        <taxon>metagenomes</taxon>
        <taxon>organismal metagenomes</taxon>
    </lineage>
</organism>
<accession>A0A6C0BJP4</accession>